<protein>
    <submittedName>
        <fullName evidence="2">Thioesterase</fullName>
    </submittedName>
</protein>
<dbReference type="EMBL" id="DSZY01000007">
    <property type="protein sequence ID" value="HGU39916.1"/>
    <property type="molecule type" value="Genomic_DNA"/>
</dbReference>
<proteinExistence type="predicted"/>
<feature type="domain" description="Fluoroacetyl-CoA-specific thioesterase-like" evidence="1">
    <location>
        <begin position="20"/>
        <end position="121"/>
    </location>
</feature>
<dbReference type="AlphaFoldDB" id="A0A7C5RIL0"/>
<organism evidence="2">
    <name type="scientific">Fervidobacterium thailandense</name>
    <dbReference type="NCBI Taxonomy" id="1008305"/>
    <lineage>
        <taxon>Bacteria</taxon>
        <taxon>Thermotogati</taxon>
        <taxon>Thermotogota</taxon>
        <taxon>Thermotogae</taxon>
        <taxon>Thermotogales</taxon>
        <taxon>Fervidobacteriaceae</taxon>
        <taxon>Fervidobacterium</taxon>
    </lineage>
</organism>
<dbReference type="PANTHER" id="PTHR36934">
    <property type="entry name" value="BLR0278 PROTEIN"/>
    <property type="match status" value="1"/>
</dbReference>
<dbReference type="InterPro" id="IPR054485">
    <property type="entry name" value="FlK-like_dom"/>
</dbReference>
<dbReference type="Gene3D" id="3.10.129.10">
    <property type="entry name" value="Hotdog Thioesterase"/>
    <property type="match status" value="1"/>
</dbReference>
<sequence length="132" mass="15264">MENLERLVGLSKSQEFIPDERMVWDEDEEMFHLHFVSTSGLIKEVNFVTGEFLASFLDENSVSVVVHVDFRHIKPVVVGEPLIVGLRITDVRENVVTFAAVVMRENERIAEGIIERAVISRNYLRRKAFEKF</sequence>
<reference evidence="2" key="1">
    <citation type="journal article" date="2020" name="mSystems">
        <title>Genome- and Community-Level Interaction Insights into Carbon Utilization and Element Cycling Functions of Hydrothermarchaeota in Hydrothermal Sediment.</title>
        <authorList>
            <person name="Zhou Z."/>
            <person name="Liu Y."/>
            <person name="Xu W."/>
            <person name="Pan J."/>
            <person name="Luo Z.H."/>
            <person name="Li M."/>
        </authorList>
    </citation>
    <scope>NUCLEOTIDE SEQUENCE [LARGE SCALE GENOMIC DNA]</scope>
    <source>
        <strain evidence="2">SpSt-609</strain>
    </source>
</reference>
<name>A0A7C5RIL0_9BACT</name>
<dbReference type="Pfam" id="PF22636">
    <property type="entry name" value="FlK"/>
    <property type="match status" value="1"/>
</dbReference>
<dbReference type="SUPFAM" id="SSF54637">
    <property type="entry name" value="Thioesterase/thiol ester dehydrase-isomerase"/>
    <property type="match status" value="1"/>
</dbReference>
<evidence type="ECO:0000259" key="1">
    <source>
        <dbReference type="Pfam" id="PF22636"/>
    </source>
</evidence>
<comment type="caution">
    <text evidence="2">The sequence shown here is derived from an EMBL/GenBank/DDBJ whole genome shotgun (WGS) entry which is preliminary data.</text>
</comment>
<dbReference type="CDD" id="cd03440">
    <property type="entry name" value="hot_dog"/>
    <property type="match status" value="1"/>
</dbReference>
<accession>A0A7C5RIL0</accession>
<dbReference type="InterPro" id="IPR025540">
    <property type="entry name" value="FlK"/>
</dbReference>
<dbReference type="PANTHER" id="PTHR36934:SF1">
    <property type="entry name" value="THIOESTERASE DOMAIN-CONTAINING PROTEIN"/>
    <property type="match status" value="1"/>
</dbReference>
<dbReference type="InterPro" id="IPR029069">
    <property type="entry name" value="HotDog_dom_sf"/>
</dbReference>
<evidence type="ECO:0000313" key="2">
    <source>
        <dbReference type="EMBL" id="HGU39916.1"/>
    </source>
</evidence>
<gene>
    <name evidence="2" type="ORF">ENT77_01770</name>
</gene>